<evidence type="ECO:0000313" key="3">
    <source>
        <dbReference type="Proteomes" id="UP001295423"/>
    </source>
</evidence>
<dbReference type="SUPFAM" id="SSF161084">
    <property type="entry name" value="MAPEG domain-like"/>
    <property type="match status" value="1"/>
</dbReference>
<keyword evidence="3" id="KW-1185">Reference proteome</keyword>
<organism evidence="2 3">
    <name type="scientific">Cylindrotheca closterium</name>
    <dbReference type="NCBI Taxonomy" id="2856"/>
    <lineage>
        <taxon>Eukaryota</taxon>
        <taxon>Sar</taxon>
        <taxon>Stramenopiles</taxon>
        <taxon>Ochrophyta</taxon>
        <taxon>Bacillariophyta</taxon>
        <taxon>Bacillariophyceae</taxon>
        <taxon>Bacillariophycidae</taxon>
        <taxon>Bacillariales</taxon>
        <taxon>Bacillariaceae</taxon>
        <taxon>Cylindrotheca</taxon>
    </lineage>
</organism>
<dbReference type="Gene3D" id="1.20.120.550">
    <property type="entry name" value="Membrane associated eicosanoid/glutathione metabolism-like domain"/>
    <property type="match status" value="1"/>
</dbReference>
<evidence type="ECO:0000256" key="1">
    <source>
        <dbReference type="SAM" id="Phobius"/>
    </source>
</evidence>
<feature type="transmembrane region" description="Helical" evidence="1">
    <location>
        <begin position="197"/>
        <end position="216"/>
    </location>
</feature>
<protein>
    <submittedName>
        <fullName evidence="2">Uncharacterized protein</fullName>
    </submittedName>
</protein>
<name>A0AAD2GB68_9STRA</name>
<dbReference type="AlphaFoldDB" id="A0AAD2GB68"/>
<dbReference type="Proteomes" id="UP001295423">
    <property type="component" value="Unassembled WGS sequence"/>
</dbReference>
<proteinExistence type="predicted"/>
<dbReference type="EMBL" id="CAKOGP040002358">
    <property type="protein sequence ID" value="CAJ1967992.1"/>
    <property type="molecule type" value="Genomic_DNA"/>
</dbReference>
<feature type="transmembrane region" description="Helical" evidence="1">
    <location>
        <begin position="34"/>
        <end position="52"/>
    </location>
</feature>
<reference evidence="2" key="1">
    <citation type="submission" date="2023-08" db="EMBL/GenBank/DDBJ databases">
        <authorList>
            <person name="Audoor S."/>
            <person name="Bilcke G."/>
        </authorList>
    </citation>
    <scope>NUCLEOTIDE SEQUENCE</scope>
</reference>
<feature type="transmembrane region" description="Helical" evidence="1">
    <location>
        <begin position="152"/>
        <end position="177"/>
    </location>
</feature>
<accession>A0AAD2GB68</accession>
<keyword evidence="1" id="KW-0812">Transmembrane</keyword>
<keyword evidence="1" id="KW-1133">Transmembrane helix</keyword>
<dbReference type="InterPro" id="IPR023352">
    <property type="entry name" value="MAPEG-like_dom_sf"/>
</dbReference>
<keyword evidence="1" id="KW-0472">Membrane</keyword>
<sequence length="226" mass="25185">MGSEKKTDDIGPALLPPEKAKTEEFMRNKYTKQLTMVVLVQGPIIGWALYFINKALLSEESQAIMDAKFDFLQDYDLHYLYIAIFMAYVSKLPLIVNANGSRSPARVDRPDQHIYQVVGTKQLVLMATDGVYGRFNRAQRGSMNMDESLAQFLTNTLLVAPILGTIACYFLLPMYAYGRISFAHAYKVDKKTRTHGFLFSMIAEHGMGALVGLIAIKATFGGAIPV</sequence>
<feature type="transmembrane region" description="Helical" evidence="1">
    <location>
        <begin position="78"/>
        <end position="96"/>
    </location>
</feature>
<evidence type="ECO:0000313" key="2">
    <source>
        <dbReference type="EMBL" id="CAJ1967992.1"/>
    </source>
</evidence>
<gene>
    <name evidence="2" type="ORF">CYCCA115_LOCUS23033</name>
</gene>
<comment type="caution">
    <text evidence="2">The sequence shown here is derived from an EMBL/GenBank/DDBJ whole genome shotgun (WGS) entry which is preliminary data.</text>
</comment>